<dbReference type="PANTHER" id="PTHR45138:SF9">
    <property type="entry name" value="DIGUANYLATE CYCLASE DGCM-RELATED"/>
    <property type="match status" value="1"/>
</dbReference>
<evidence type="ECO:0000256" key="1">
    <source>
        <dbReference type="ARBA" id="ARBA00001946"/>
    </source>
</evidence>
<evidence type="ECO:0000256" key="2">
    <source>
        <dbReference type="ARBA" id="ARBA00012528"/>
    </source>
</evidence>
<dbReference type="GO" id="GO:1902201">
    <property type="term" value="P:negative regulation of bacterial-type flagellum-dependent cell motility"/>
    <property type="evidence" value="ECO:0007669"/>
    <property type="project" value="TreeGrafter"/>
</dbReference>
<reference evidence="6" key="1">
    <citation type="submission" date="2015-08" db="EMBL/GenBank/DDBJ databases">
        <title>Vibrio galatheae sp. nov., a novel member of the Vibrionaceae family isolated from the Solomon Islands.</title>
        <authorList>
            <person name="Giubergia S."/>
            <person name="Machado H."/>
            <person name="Mateiu R.V."/>
            <person name="Gram L."/>
        </authorList>
    </citation>
    <scope>NUCLEOTIDE SEQUENCE [LARGE SCALE GENOMIC DNA]</scope>
    <source>
        <strain evidence="6">DSM 19134</strain>
    </source>
</reference>
<dbReference type="AlphaFoldDB" id="A0A0M0I213"/>
<dbReference type="SUPFAM" id="SSF55073">
    <property type="entry name" value="Nucleotide cyclase"/>
    <property type="match status" value="1"/>
</dbReference>
<dbReference type="InterPro" id="IPR000160">
    <property type="entry name" value="GGDEF_dom"/>
</dbReference>
<accession>A0A0M0I213</accession>
<dbReference type="InterPro" id="IPR048435">
    <property type="entry name" value="MASE6"/>
</dbReference>
<comment type="catalytic activity">
    <reaction evidence="3">
        <text>2 GTP = 3',3'-c-di-GMP + 2 diphosphate</text>
        <dbReference type="Rhea" id="RHEA:24898"/>
        <dbReference type="ChEBI" id="CHEBI:33019"/>
        <dbReference type="ChEBI" id="CHEBI:37565"/>
        <dbReference type="ChEBI" id="CHEBI:58805"/>
        <dbReference type="EC" id="2.7.7.65"/>
    </reaction>
</comment>
<evidence type="ECO:0000256" key="3">
    <source>
        <dbReference type="ARBA" id="ARBA00034247"/>
    </source>
</evidence>
<dbReference type="Gene3D" id="3.30.70.270">
    <property type="match status" value="1"/>
</dbReference>
<protein>
    <recommendedName>
        <fullName evidence="2">diguanylate cyclase</fullName>
        <ecNumber evidence="2">2.7.7.65</ecNumber>
    </recommendedName>
</protein>
<name>A0A0M0I213_9VIBR</name>
<evidence type="ECO:0000313" key="5">
    <source>
        <dbReference type="EMBL" id="KOO08370.1"/>
    </source>
</evidence>
<dbReference type="Proteomes" id="UP000037530">
    <property type="component" value="Unassembled WGS sequence"/>
</dbReference>
<dbReference type="PATRIC" id="fig|171383.3.peg.1596"/>
<dbReference type="Pfam" id="PF20966">
    <property type="entry name" value="MASE6"/>
    <property type="match status" value="1"/>
</dbReference>
<evidence type="ECO:0000313" key="6">
    <source>
        <dbReference type="Proteomes" id="UP000037530"/>
    </source>
</evidence>
<feature type="domain" description="GGDEF" evidence="4">
    <location>
        <begin position="206"/>
        <end position="337"/>
    </location>
</feature>
<evidence type="ECO:0000259" key="4">
    <source>
        <dbReference type="PROSITE" id="PS50887"/>
    </source>
</evidence>
<dbReference type="PANTHER" id="PTHR45138">
    <property type="entry name" value="REGULATORY COMPONENTS OF SENSORY TRANSDUCTION SYSTEM"/>
    <property type="match status" value="1"/>
</dbReference>
<dbReference type="InterPro" id="IPR043128">
    <property type="entry name" value="Rev_trsase/Diguanyl_cyclase"/>
</dbReference>
<dbReference type="GO" id="GO:0052621">
    <property type="term" value="F:diguanylate cyclase activity"/>
    <property type="evidence" value="ECO:0007669"/>
    <property type="project" value="UniProtKB-EC"/>
</dbReference>
<dbReference type="NCBIfam" id="TIGR00254">
    <property type="entry name" value="GGDEF"/>
    <property type="match status" value="1"/>
</dbReference>
<dbReference type="InterPro" id="IPR050469">
    <property type="entry name" value="Diguanylate_Cyclase"/>
</dbReference>
<dbReference type="Pfam" id="PF00990">
    <property type="entry name" value="GGDEF"/>
    <property type="match status" value="1"/>
</dbReference>
<proteinExistence type="predicted"/>
<dbReference type="InterPro" id="IPR029787">
    <property type="entry name" value="Nucleotide_cyclase"/>
</dbReference>
<dbReference type="RefSeq" id="WP_053408533.1">
    <property type="nucleotide sequence ID" value="NZ_DAIPHI010000001.1"/>
</dbReference>
<dbReference type="EMBL" id="LHPI01000004">
    <property type="protein sequence ID" value="KOO08370.1"/>
    <property type="molecule type" value="Genomic_DNA"/>
</dbReference>
<comment type="caution">
    <text evidence="5">The sequence shown here is derived from an EMBL/GenBank/DDBJ whole genome shotgun (WGS) entry which is preliminary data.</text>
</comment>
<dbReference type="PROSITE" id="PS50887">
    <property type="entry name" value="GGDEF"/>
    <property type="match status" value="1"/>
</dbReference>
<dbReference type="SMART" id="SM00267">
    <property type="entry name" value="GGDEF"/>
    <property type="match status" value="1"/>
</dbReference>
<dbReference type="CDD" id="cd01949">
    <property type="entry name" value="GGDEF"/>
    <property type="match status" value="1"/>
</dbReference>
<gene>
    <name evidence="5" type="ORF">AKJ31_07760</name>
</gene>
<dbReference type="EC" id="2.7.7.65" evidence="2"/>
<dbReference type="FunFam" id="3.30.70.270:FF:000001">
    <property type="entry name" value="Diguanylate cyclase domain protein"/>
    <property type="match status" value="1"/>
</dbReference>
<dbReference type="GO" id="GO:0005886">
    <property type="term" value="C:plasma membrane"/>
    <property type="evidence" value="ECO:0007669"/>
    <property type="project" value="TreeGrafter"/>
</dbReference>
<comment type="cofactor">
    <cofactor evidence="1">
        <name>Mg(2+)</name>
        <dbReference type="ChEBI" id="CHEBI:18420"/>
    </cofactor>
</comment>
<sequence>MELDIFNPSRQIRGAVLFWMSMLLAIMCLIAAAINIATSYYVLAFFELSFSTLSLYVAFRGYKNQVSLALSNSYSYAVVGIIYLSSSIQSIENGIFMWSFLYPVLFYLILGRRNGFLATAVGFLSQISLFMQKSTDAYALNDVVFNLNFILAYLSVWLASHILEVKRKTSEASLGQLASRDALTGVYNRHALIHNFERYRNESVKLPLSLLILDLDYFKQVNDDHGHDIGDKVLIQTAALIDALSDEHLVYRIGGEEFCIALHNANVAQATRKAEQIRSAIEQFSFNDSATPISLTTSIGVYQCDHYKDLESVLRKADKELYKAKKNGRNQIMVCNQAAVNPT</sequence>
<dbReference type="GO" id="GO:0043709">
    <property type="term" value="P:cell adhesion involved in single-species biofilm formation"/>
    <property type="evidence" value="ECO:0007669"/>
    <property type="project" value="TreeGrafter"/>
</dbReference>
<keyword evidence="6" id="KW-1185">Reference proteome</keyword>
<dbReference type="STRING" id="171383.AKJ31_07760"/>
<dbReference type="OrthoDB" id="9812260at2"/>
<organism evidence="5 6">
    <name type="scientific">Vibrio hepatarius</name>
    <dbReference type="NCBI Taxonomy" id="171383"/>
    <lineage>
        <taxon>Bacteria</taxon>
        <taxon>Pseudomonadati</taxon>
        <taxon>Pseudomonadota</taxon>
        <taxon>Gammaproteobacteria</taxon>
        <taxon>Vibrionales</taxon>
        <taxon>Vibrionaceae</taxon>
        <taxon>Vibrio</taxon>
        <taxon>Vibrio oreintalis group</taxon>
    </lineage>
</organism>